<name>A0A0A9FMQ4_ARUDO</name>
<sequence>MHFHCYIFFVQGSIGYT</sequence>
<dbReference type="AlphaFoldDB" id="A0A0A9FMQ4"/>
<proteinExistence type="predicted"/>
<reference evidence="1" key="2">
    <citation type="journal article" date="2015" name="Data Brief">
        <title>Shoot transcriptome of the giant reed, Arundo donax.</title>
        <authorList>
            <person name="Barrero R.A."/>
            <person name="Guerrero F.D."/>
            <person name="Moolhuijzen P."/>
            <person name="Goolsby J.A."/>
            <person name="Tidwell J."/>
            <person name="Bellgard S.E."/>
            <person name="Bellgard M.I."/>
        </authorList>
    </citation>
    <scope>NUCLEOTIDE SEQUENCE</scope>
    <source>
        <tissue evidence="1">Shoot tissue taken approximately 20 cm above the soil surface</tissue>
    </source>
</reference>
<accession>A0A0A9FMQ4</accession>
<dbReference type="EMBL" id="GBRH01186370">
    <property type="protein sequence ID" value="JAE11526.1"/>
    <property type="molecule type" value="Transcribed_RNA"/>
</dbReference>
<protein>
    <submittedName>
        <fullName evidence="1">Uncharacterized protein</fullName>
    </submittedName>
</protein>
<evidence type="ECO:0000313" key="1">
    <source>
        <dbReference type="EMBL" id="JAE11526.1"/>
    </source>
</evidence>
<organism evidence="1">
    <name type="scientific">Arundo donax</name>
    <name type="common">Giant reed</name>
    <name type="synonym">Donax arundinaceus</name>
    <dbReference type="NCBI Taxonomy" id="35708"/>
    <lineage>
        <taxon>Eukaryota</taxon>
        <taxon>Viridiplantae</taxon>
        <taxon>Streptophyta</taxon>
        <taxon>Embryophyta</taxon>
        <taxon>Tracheophyta</taxon>
        <taxon>Spermatophyta</taxon>
        <taxon>Magnoliopsida</taxon>
        <taxon>Liliopsida</taxon>
        <taxon>Poales</taxon>
        <taxon>Poaceae</taxon>
        <taxon>PACMAD clade</taxon>
        <taxon>Arundinoideae</taxon>
        <taxon>Arundineae</taxon>
        <taxon>Arundo</taxon>
    </lineage>
</organism>
<reference evidence="1" key="1">
    <citation type="submission" date="2014-09" db="EMBL/GenBank/DDBJ databases">
        <authorList>
            <person name="Magalhaes I.L.F."/>
            <person name="Oliveira U."/>
            <person name="Santos F.R."/>
            <person name="Vidigal T.H.D.A."/>
            <person name="Brescovit A.D."/>
            <person name="Santos A.J."/>
        </authorList>
    </citation>
    <scope>NUCLEOTIDE SEQUENCE</scope>
    <source>
        <tissue evidence="1">Shoot tissue taken approximately 20 cm above the soil surface</tissue>
    </source>
</reference>